<keyword evidence="2" id="KW-0378">Hydrolase</keyword>
<dbReference type="EC" id="3.1.1.24" evidence="2"/>
<dbReference type="PANTHER" id="PTHR43433">
    <property type="entry name" value="HYDROLASE, ALPHA/BETA FOLD FAMILY PROTEIN"/>
    <property type="match status" value="1"/>
</dbReference>
<organism evidence="2 3">
    <name type="scientific">Paracoccus spongiarum</name>
    <dbReference type="NCBI Taxonomy" id="3064387"/>
    <lineage>
        <taxon>Bacteria</taxon>
        <taxon>Pseudomonadati</taxon>
        <taxon>Pseudomonadota</taxon>
        <taxon>Alphaproteobacteria</taxon>
        <taxon>Rhodobacterales</taxon>
        <taxon>Paracoccaceae</taxon>
        <taxon>Paracoccus</taxon>
    </lineage>
</organism>
<proteinExistence type="predicted"/>
<dbReference type="Proteomes" id="UP001224997">
    <property type="component" value="Unassembled WGS sequence"/>
</dbReference>
<dbReference type="InterPro" id="IPR026968">
    <property type="entry name" value="PcaD/CatD"/>
</dbReference>
<dbReference type="InterPro" id="IPR000073">
    <property type="entry name" value="AB_hydrolase_1"/>
</dbReference>
<accession>A0ABT9JDX5</accession>
<gene>
    <name evidence="2" type="primary">pcaD</name>
    <name evidence="2" type="ORF">Q5Y72_13140</name>
</gene>
<dbReference type="PANTHER" id="PTHR43433:SF1">
    <property type="entry name" value="BLL5160 PROTEIN"/>
    <property type="match status" value="1"/>
</dbReference>
<evidence type="ECO:0000259" key="1">
    <source>
        <dbReference type="Pfam" id="PF00561"/>
    </source>
</evidence>
<dbReference type="RefSeq" id="WP_305963874.1">
    <property type="nucleotide sequence ID" value="NZ_JAVAMQ010000011.1"/>
</dbReference>
<dbReference type="SUPFAM" id="SSF53474">
    <property type="entry name" value="alpha/beta-Hydrolases"/>
    <property type="match status" value="1"/>
</dbReference>
<evidence type="ECO:0000313" key="3">
    <source>
        <dbReference type="Proteomes" id="UP001224997"/>
    </source>
</evidence>
<dbReference type="InterPro" id="IPR029058">
    <property type="entry name" value="AB_hydrolase_fold"/>
</dbReference>
<dbReference type="GO" id="GO:0047570">
    <property type="term" value="F:3-oxoadipate enol-lactonase activity"/>
    <property type="evidence" value="ECO:0007669"/>
    <property type="project" value="UniProtKB-EC"/>
</dbReference>
<dbReference type="InterPro" id="IPR050471">
    <property type="entry name" value="AB_hydrolase"/>
</dbReference>
<dbReference type="Pfam" id="PF00561">
    <property type="entry name" value="Abhydrolase_1"/>
    <property type="match status" value="1"/>
</dbReference>
<dbReference type="NCBIfam" id="TIGR02427">
    <property type="entry name" value="protocat_pcaD"/>
    <property type="match status" value="1"/>
</dbReference>
<comment type="caution">
    <text evidence="2">The sequence shown here is derived from an EMBL/GenBank/DDBJ whole genome shotgun (WGS) entry which is preliminary data.</text>
</comment>
<name>A0ABT9JDX5_9RHOB</name>
<dbReference type="PRINTS" id="PR00111">
    <property type="entry name" value="ABHYDROLASE"/>
</dbReference>
<dbReference type="Gene3D" id="3.40.50.1820">
    <property type="entry name" value="alpha/beta hydrolase"/>
    <property type="match status" value="1"/>
</dbReference>
<feature type="domain" description="AB hydrolase-1" evidence="1">
    <location>
        <begin position="23"/>
        <end position="246"/>
    </location>
</feature>
<keyword evidence="3" id="KW-1185">Reference proteome</keyword>
<reference evidence="2 3" key="1">
    <citation type="submission" date="2023-08" db="EMBL/GenBank/DDBJ databases">
        <authorList>
            <person name="Park J.-S."/>
        </authorList>
    </citation>
    <scope>NUCLEOTIDE SEQUENCE [LARGE SCALE GENOMIC DNA]</scope>
    <source>
        <strain evidence="2 3">2205BS29-5</strain>
    </source>
</reference>
<evidence type="ECO:0000313" key="2">
    <source>
        <dbReference type="EMBL" id="MDP5308033.1"/>
    </source>
</evidence>
<sequence length="262" mass="27826">MPHLDLPTHRLHYRIDGAGDDRPWLTFCNSLGTDLHMWDAQIAGLSDGFRILRYDRRGHGRSGRPDTLPALGDLGRDVIALWDGLGIAQSHFCGLSIGGLTGQWLGIHAPERIGRMVVCATAARIGSADAWRARIDEVAAHGLQGLLSATAERWLTPAFRAARPAEAEAILAGFAATPAEGYVGCCAALAGADLRDQIARIACPLLAISGEDDPVCPPAELQAIAEAVQQGAHLSLPGRHIVNLEAPARFTATLRDFLQAGG</sequence>
<protein>
    <submittedName>
        <fullName evidence="2">3-oxoadipate enol-lactonase</fullName>
        <ecNumber evidence="2">3.1.1.24</ecNumber>
    </submittedName>
</protein>
<dbReference type="EMBL" id="JAVAMQ010000011">
    <property type="protein sequence ID" value="MDP5308033.1"/>
    <property type="molecule type" value="Genomic_DNA"/>
</dbReference>